<gene>
    <name evidence="1" type="ORF">JMUB3934_1230</name>
</gene>
<evidence type="ECO:0000313" key="2">
    <source>
        <dbReference type="Proteomes" id="UP000321501"/>
    </source>
</evidence>
<dbReference type="Proteomes" id="UP000321501">
    <property type="component" value="Chromosome"/>
</dbReference>
<reference evidence="1 2" key="1">
    <citation type="submission" date="2019-07" db="EMBL/GenBank/DDBJ databases">
        <title>Complete Genome Sequence of Leptotrichia wadei Strain JMUB3934.</title>
        <authorList>
            <person name="Watanabe S."/>
            <person name="Cui L."/>
        </authorList>
    </citation>
    <scope>NUCLEOTIDE SEQUENCE [LARGE SCALE GENOMIC DNA]</scope>
    <source>
        <strain evidence="1 2">JMUB3934</strain>
    </source>
</reference>
<accession>A0A510KEA9</accession>
<dbReference type="AlphaFoldDB" id="A0A510KEA9"/>
<dbReference type="EMBL" id="AP019835">
    <property type="protein sequence ID" value="BBM49934.1"/>
    <property type="molecule type" value="Genomic_DNA"/>
</dbReference>
<organism evidence="1 2">
    <name type="scientific">Leptotrichia wadei</name>
    <dbReference type="NCBI Taxonomy" id="157687"/>
    <lineage>
        <taxon>Bacteria</taxon>
        <taxon>Fusobacteriati</taxon>
        <taxon>Fusobacteriota</taxon>
        <taxon>Fusobacteriia</taxon>
        <taxon>Fusobacteriales</taxon>
        <taxon>Leptotrichiaceae</taxon>
        <taxon>Leptotrichia</taxon>
    </lineage>
</organism>
<name>A0A510KEA9_9FUSO</name>
<evidence type="ECO:0000313" key="1">
    <source>
        <dbReference type="EMBL" id="BBM49934.1"/>
    </source>
</evidence>
<proteinExistence type="predicted"/>
<protein>
    <submittedName>
        <fullName evidence="1">Uncharacterized protein</fullName>
    </submittedName>
</protein>
<sequence length="81" mass="10072">MEYMARTEQQWVKNYLENYVEEYVEGLKNRDLSDKNEKYNVQREISILCSCTKNKLTDKMVKLYKKLYRYNKYEIERILKN</sequence>